<accession>A0A1F6GFN1</accession>
<feature type="transmembrane region" description="Helical" evidence="1">
    <location>
        <begin position="196"/>
        <end position="215"/>
    </location>
</feature>
<keyword evidence="1" id="KW-0472">Membrane</keyword>
<dbReference type="EMBL" id="MFNE01000007">
    <property type="protein sequence ID" value="OGG96909.1"/>
    <property type="molecule type" value="Genomic_DNA"/>
</dbReference>
<feature type="transmembrane region" description="Helical" evidence="1">
    <location>
        <begin position="48"/>
        <end position="67"/>
    </location>
</feature>
<organism evidence="2 3">
    <name type="scientific">Candidatus Lambdaproteobacteria bacterium RIFOXYD2_FULL_50_16</name>
    <dbReference type="NCBI Taxonomy" id="1817772"/>
    <lineage>
        <taxon>Bacteria</taxon>
        <taxon>Pseudomonadati</taxon>
        <taxon>Pseudomonadota</taxon>
        <taxon>Candidatus Lambdaproteobacteria</taxon>
    </lineage>
</organism>
<keyword evidence="1" id="KW-0812">Transmembrane</keyword>
<dbReference type="Proteomes" id="UP000178449">
    <property type="component" value="Unassembled WGS sequence"/>
</dbReference>
<evidence type="ECO:0000313" key="2">
    <source>
        <dbReference type="EMBL" id="OGG96909.1"/>
    </source>
</evidence>
<feature type="transmembrane region" description="Helical" evidence="1">
    <location>
        <begin position="221"/>
        <end position="243"/>
    </location>
</feature>
<feature type="transmembrane region" description="Helical" evidence="1">
    <location>
        <begin position="130"/>
        <end position="152"/>
    </location>
</feature>
<gene>
    <name evidence="2" type="ORF">A2527_00070</name>
</gene>
<dbReference type="AlphaFoldDB" id="A0A1F6GFN1"/>
<proteinExistence type="predicted"/>
<feature type="transmembrane region" description="Helical" evidence="1">
    <location>
        <begin position="18"/>
        <end position="36"/>
    </location>
</feature>
<keyword evidence="1" id="KW-1133">Transmembrane helix</keyword>
<comment type="caution">
    <text evidence="2">The sequence shown here is derived from an EMBL/GenBank/DDBJ whole genome shotgun (WGS) entry which is preliminary data.</text>
</comment>
<protein>
    <submittedName>
        <fullName evidence="2">Uncharacterized protein</fullName>
    </submittedName>
</protein>
<sequence>MESLQVYSTPRLFSKPDFTLATVLLAGVIFTYQMLYPPFVSHVAFPPMVRLLVEALTLVLLLSAYWLNNGFGVAPQLLWASFFVGLYGLFGGDQPEQVFSFFNKMLYFVLLIRVMDRYLNLYLWVRRLWIWLWLSFFAMSFLAVAAHLFGILSFRAFPYPLGYPYQFHPLVGNLLQKNILGIWLPRYTGWIDEPGLFAFFCGLNLFMARDLFIEAKHARRYALIATLAGILSLSYTFYLYLALWFGFVWIKKARIGLGLVAFLIFIFAFPPIVYIVFNPDALPNSSALVRIDRLVLVLNKYLELNLWEMFFGIGILPMKELIQGGATAGVVQVIFSRGLLLFCFFAWLLYYYSRHNFPLLLFFLYFSLTFDFFWYPLFLTAIALSFLCYRHNAEPLELTIEAPA</sequence>
<reference evidence="2 3" key="1">
    <citation type="journal article" date="2016" name="Nat. Commun.">
        <title>Thousands of microbial genomes shed light on interconnected biogeochemical processes in an aquifer system.</title>
        <authorList>
            <person name="Anantharaman K."/>
            <person name="Brown C.T."/>
            <person name="Hug L.A."/>
            <person name="Sharon I."/>
            <person name="Castelle C.J."/>
            <person name="Probst A.J."/>
            <person name="Thomas B.C."/>
            <person name="Singh A."/>
            <person name="Wilkins M.J."/>
            <person name="Karaoz U."/>
            <person name="Brodie E.L."/>
            <person name="Williams K.H."/>
            <person name="Hubbard S.S."/>
            <person name="Banfield J.F."/>
        </authorList>
    </citation>
    <scope>NUCLEOTIDE SEQUENCE [LARGE SCALE GENOMIC DNA]</scope>
</reference>
<feature type="transmembrane region" description="Helical" evidence="1">
    <location>
        <begin position="334"/>
        <end position="352"/>
    </location>
</feature>
<evidence type="ECO:0000313" key="3">
    <source>
        <dbReference type="Proteomes" id="UP000178449"/>
    </source>
</evidence>
<name>A0A1F6GFN1_9PROT</name>
<feature type="transmembrane region" description="Helical" evidence="1">
    <location>
        <begin position="255"/>
        <end position="277"/>
    </location>
</feature>
<dbReference type="STRING" id="1817772.A2527_00070"/>
<evidence type="ECO:0000256" key="1">
    <source>
        <dbReference type="SAM" id="Phobius"/>
    </source>
</evidence>
<feature type="transmembrane region" description="Helical" evidence="1">
    <location>
        <begin position="73"/>
        <end position="93"/>
    </location>
</feature>